<dbReference type="GO" id="GO:0016020">
    <property type="term" value="C:membrane"/>
    <property type="evidence" value="ECO:0007669"/>
    <property type="project" value="UniProtKB-SubCell"/>
</dbReference>
<evidence type="ECO:0000256" key="1">
    <source>
        <dbReference type="ARBA" id="ARBA00004141"/>
    </source>
</evidence>
<keyword evidence="4 5" id="KW-0472">Membrane</keyword>
<keyword evidence="3 5" id="KW-1133">Transmembrane helix</keyword>
<evidence type="ECO:0008006" key="7">
    <source>
        <dbReference type="Google" id="ProtNLM"/>
    </source>
</evidence>
<dbReference type="InterPro" id="IPR035906">
    <property type="entry name" value="MetI-like_sf"/>
</dbReference>
<evidence type="ECO:0000256" key="3">
    <source>
        <dbReference type="ARBA" id="ARBA00022989"/>
    </source>
</evidence>
<organism evidence="6">
    <name type="scientific">marine sediment metagenome</name>
    <dbReference type="NCBI Taxonomy" id="412755"/>
    <lineage>
        <taxon>unclassified sequences</taxon>
        <taxon>metagenomes</taxon>
        <taxon>ecological metagenomes</taxon>
    </lineage>
</organism>
<evidence type="ECO:0000256" key="5">
    <source>
        <dbReference type="SAM" id="Phobius"/>
    </source>
</evidence>
<gene>
    <name evidence="6" type="ORF">S12H4_16901</name>
</gene>
<evidence type="ECO:0000256" key="2">
    <source>
        <dbReference type="ARBA" id="ARBA00022692"/>
    </source>
</evidence>
<proteinExistence type="predicted"/>
<dbReference type="EMBL" id="BARW01008209">
    <property type="protein sequence ID" value="GAI81762.1"/>
    <property type="molecule type" value="Genomic_DNA"/>
</dbReference>
<dbReference type="SUPFAM" id="SSF161098">
    <property type="entry name" value="MetI-like"/>
    <property type="match status" value="1"/>
</dbReference>
<dbReference type="AlphaFoldDB" id="X1RLW7"/>
<accession>X1RLW7</accession>
<sequence length="47" mass="4878">AGLIGGHEILWGEIAAVGTMASLPIIVLAIFLQRYLVRGLTMGAVKG</sequence>
<reference evidence="6" key="1">
    <citation type="journal article" date="2014" name="Front. Microbiol.">
        <title>High frequency of phylogenetically diverse reductive dehalogenase-homologous genes in deep subseafloor sedimentary metagenomes.</title>
        <authorList>
            <person name="Kawai M."/>
            <person name="Futagami T."/>
            <person name="Toyoda A."/>
            <person name="Takaki Y."/>
            <person name="Nishi S."/>
            <person name="Hori S."/>
            <person name="Arai W."/>
            <person name="Tsubouchi T."/>
            <person name="Morono Y."/>
            <person name="Uchiyama I."/>
            <person name="Ito T."/>
            <person name="Fujiyama A."/>
            <person name="Inagaki F."/>
            <person name="Takami H."/>
        </authorList>
    </citation>
    <scope>NUCLEOTIDE SEQUENCE</scope>
    <source>
        <strain evidence="6">Expedition CK06-06</strain>
    </source>
</reference>
<feature type="transmembrane region" description="Helical" evidence="5">
    <location>
        <begin position="14"/>
        <end position="32"/>
    </location>
</feature>
<keyword evidence="2 5" id="KW-0812">Transmembrane</keyword>
<evidence type="ECO:0000256" key="4">
    <source>
        <dbReference type="ARBA" id="ARBA00023136"/>
    </source>
</evidence>
<comment type="subcellular location">
    <subcellularLocation>
        <location evidence="1">Membrane</location>
        <topology evidence="1">Multi-pass membrane protein</topology>
    </subcellularLocation>
</comment>
<feature type="non-terminal residue" evidence="6">
    <location>
        <position position="1"/>
    </location>
</feature>
<evidence type="ECO:0000313" key="6">
    <source>
        <dbReference type="EMBL" id="GAI81762.1"/>
    </source>
</evidence>
<protein>
    <recommendedName>
        <fullName evidence="7">ABC transmembrane type-1 domain-containing protein</fullName>
    </recommendedName>
</protein>
<comment type="caution">
    <text evidence="6">The sequence shown here is derived from an EMBL/GenBank/DDBJ whole genome shotgun (WGS) entry which is preliminary data.</text>
</comment>
<name>X1RLW7_9ZZZZ</name>